<dbReference type="InterPro" id="IPR017853">
    <property type="entry name" value="GH"/>
</dbReference>
<dbReference type="InterPro" id="IPR006102">
    <property type="entry name" value="Ig-like_GH2"/>
</dbReference>
<sequence>MTTLSHSPARVGVEIRHTGGDILVEILNPDGSLAARGRGDRDEIELSGARLWSEQTPNLYICRCTLEINGAAIDIAETTFGIRTLSWSPSGFLVNGTPTLLRGGCIHHDNGILGACAYPVAEERKVRILKGAGFNAVRSAYNPCSDSMLAACDRLGMFVMDETWDMWYSRKNTYDYAQDFPSRYPDDIRALIARDYNHPSVILCKSASTWPSLPPACLSRQDSLPG</sequence>
<gene>
    <name evidence="3" type="primary">lacZ_32</name>
    <name evidence="3" type="ORF">SDC9_127470</name>
</gene>
<evidence type="ECO:0000259" key="1">
    <source>
        <dbReference type="Pfam" id="PF00703"/>
    </source>
</evidence>
<dbReference type="AlphaFoldDB" id="A0A645CU31"/>
<dbReference type="EC" id="3.2.1.23" evidence="3"/>
<dbReference type="Pfam" id="PF00703">
    <property type="entry name" value="Glyco_hydro_2"/>
    <property type="match status" value="1"/>
</dbReference>
<feature type="domain" description="Glycoside hydrolase family 2 immunoglobulin-like beta-sandwich" evidence="1">
    <location>
        <begin position="23"/>
        <end position="83"/>
    </location>
</feature>
<dbReference type="PANTHER" id="PTHR42732:SF1">
    <property type="entry name" value="BETA-MANNOSIDASE"/>
    <property type="match status" value="1"/>
</dbReference>
<keyword evidence="3" id="KW-0378">Hydrolase</keyword>
<dbReference type="PANTHER" id="PTHR42732">
    <property type="entry name" value="BETA-GALACTOSIDASE"/>
    <property type="match status" value="1"/>
</dbReference>
<dbReference type="SUPFAM" id="SSF49303">
    <property type="entry name" value="beta-Galactosidase/glucuronidase domain"/>
    <property type="match status" value="1"/>
</dbReference>
<dbReference type="EMBL" id="VSSQ01030043">
    <property type="protein sequence ID" value="MPM80423.1"/>
    <property type="molecule type" value="Genomic_DNA"/>
</dbReference>
<keyword evidence="3" id="KW-0326">Glycosidase</keyword>
<dbReference type="InterPro" id="IPR006103">
    <property type="entry name" value="Glyco_hydro_2_cat"/>
</dbReference>
<accession>A0A645CU31</accession>
<evidence type="ECO:0000313" key="3">
    <source>
        <dbReference type="EMBL" id="MPM80423.1"/>
    </source>
</evidence>
<name>A0A645CU31_9ZZZZ</name>
<dbReference type="InterPro" id="IPR013783">
    <property type="entry name" value="Ig-like_fold"/>
</dbReference>
<organism evidence="3">
    <name type="scientific">bioreactor metagenome</name>
    <dbReference type="NCBI Taxonomy" id="1076179"/>
    <lineage>
        <taxon>unclassified sequences</taxon>
        <taxon>metagenomes</taxon>
        <taxon>ecological metagenomes</taxon>
    </lineage>
</organism>
<feature type="domain" description="Glycoside hydrolase family 2 catalytic" evidence="2">
    <location>
        <begin position="91"/>
        <end position="203"/>
    </location>
</feature>
<dbReference type="InterPro" id="IPR051913">
    <property type="entry name" value="GH2_Domain-Containing"/>
</dbReference>
<dbReference type="InterPro" id="IPR036156">
    <property type="entry name" value="Beta-gal/glucu_dom_sf"/>
</dbReference>
<dbReference type="SUPFAM" id="SSF51445">
    <property type="entry name" value="(Trans)glycosidases"/>
    <property type="match status" value="1"/>
</dbReference>
<comment type="caution">
    <text evidence="3">The sequence shown here is derived from an EMBL/GenBank/DDBJ whole genome shotgun (WGS) entry which is preliminary data.</text>
</comment>
<dbReference type="GO" id="GO:0005975">
    <property type="term" value="P:carbohydrate metabolic process"/>
    <property type="evidence" value="ECO:0007669"/>
    <property type="project" value="InterPro"/>
</dbReference>
<protein>
    <submittedName>
        <fullName evidence="3">Beta-galactosidase</fullName>
        <ecNumber evidence="3">3.2.1.23</ecNumber>
    </submittedName>
</protein>
<dbReference type="Gene3D" id="3.20.20.80">
    <property type="entry name" value="Glycosidases"/>
    <property type="match status" value="1"/>
</dbReference>
<reference evidence="3" key="1">
    <citation type="submission" date="2019-08" db="EMBL/GenBank/DDBJ databases">
        <authorList>
            <person name="Kucharzyk K."/>
            <person name="Murdoch R.W."/>
            <person name="Higgins S."/>
            <person name="Loffler F."/>
        </authorList>
    </citation>
    <scope>NUCLEOTIDE SEQUENCE</scope>
</reference>
<dbReference type="Pfam" id="PF02836">
    <property type="entry name" value="Glyco_hydro_2_C"/>
    <property type="match status" value="1"/>
</dbReference>
<proteinExistence type="predicted"/>
<dbReference type="GO" id="GO:0004565">
    <property type="term" value="F:beta-galactosidase activity"/>
    <property type="evidence" value="ECO:0007669"/>
    <property type="project" value="UniProtKB-EC"/>
</dbReference>
<evidence type="ECO:0000259" key="2">
    <source>
        <dbReference type="Pfam" id="PF02836"/>
    </source>
</evidence>
<dbReference type="Gene3D" id="2.60.40.10">
    <property type="entry name" value="Immunoglobulins"/>
    <property type="match status" value="1"/>
</dbReference>